<accession>A0A1I6YJN9</accession>
<dbReference type="PANTHER" id="PTHR13806">
    <property type="entry name" value="FLOTILLIN-RELATED"/>
    <property type="match status" value="1"/>
</dbReference>
<evidence type="ECO:0000313" key="5">
    <source>
        <dbReference type="Proteomes" id="UP000236454"/>
    </source>
</evidence>
<feature type="coiled-coil region" evidence="2">
    <location>
        <begin position="226"/>
        <end position="253"/>
    </location>
</feature>
<dbReference type="Proteomes" id="UP000236454">
    <property type="component" value="Unassembled WGS sequence"/>
</dbReference>
<keyword evidence="3" id="KW-0812">Transmembrane</keyword>
<evidence type="ECO:0000256" key="1">
    <source>
        <dbReference type="ARBA" id="ARBA00004308"/>
    </source>
</evidence>
<dbReference type="PANTHER" id="PTHR13806:SF31">
    <property type="entry name" value="FLOTILLIN-LIKE PROTEIN 1-RELATED"/>
    <property type="match status" value="1"/>
</dbReference>
<keyword evidence="3" id="KW-0472">Membrane</keyword>
<dbReference type="RefSeq" id="WP_211664706.1">
    <property type="nucleotide sequence ID" value="NZ_FPAS01000001.1"/>
</dbReference>
<dbReference type="STRING" id="477690.SAMN05216474_0948"/>
<evidence type="ECO:0000256" key="2">
    <source>
        <dbReference type="SAM" id="Coils"/>
    </source>
</evidence>
<keyword evidence="2" id="KW-0175">Coiled coil</keyword>
<keyword evidence="3" id="KW-1133">Transmembrane helix</keyword>
<organism evidence="4 5">
    <name type="scientific">Lishizhenia tianjinensis</name>
    <dbReference type="NCBI Taxonomy" id="477690"/>
    <lineage>
        <taxon>Bacteria</taxon>
        <taxon>Pseudomonadati</taxon>
        <taxon>Bacteroidota</taxon>
        <taxon>Flavobacteriia</taxon>
        <taxon>Flavobacteriales</taxon>
        <taxon>Crocinitomicaceae</taxon>
        <taxon>Lishizhenia</taxon>
    </lineage>
</organism>
<reference evidence="4 5" key="1">
    <citation type="submission" date="2016-10" db="EMBL/GenBank/DDBJ databases">
        <authorList>
            <person name="de Groot N.N."/>
        </authorList>
    </citation>
    <scope>NUCLEOTIDE SEQUENCE [LARGE SCALE GENOMIC DNA]</scope>
    <source>
        <strain evidence="4 5">CGMCC 1.7005</strain>
    </source>
</reference>
<dbReference type="GO" id="GO:0005886">
    <property type="term" value="C:plasma membrane"/>
    <property type="evidence" value="ECO:0007669"/>
    <property type="project" value="TreeGrafter"/>
</dbReference>
<proteinExistence type="predicted"/>
<keyword evidence="5" id="KW-1185">Reference proteome</keyword>
<protein>
    <submittedName>
        <fullName evidence="4">Uncharacterized membrane protein YqiK, contains Band7/PHB/SPFH domain</fullName>
    </submittedName>
</protein>
<sequence length="726" mass="80807">MLISILEQGMVVAIIAAVIFLGILVMLAKWYKKPQQGQVLVRTGGGVRVSKTGMFVIPVLHSLEIMDISVKSIVIARQGKEGLVCKDNLRADIKVTFFLKVNGDEEKVREVAQSIGCKRASHPETLIQLFDAKFSDALKTVGKKFDFVELYEKRDEFRLEIAAAIKQDLNGYTLEDTAIDYLEQTPVTHLDEKNILDAEGIKKITDLTAAQKIKANKIMREEQKVIKQQDVEAREAILELERQLAEKEESQRKEVSTIRAREQAEIDKVRSEEHKKSEFARIAAEEEIQVAEENKLRQVIVAAKNKERTEAIETERVEKDRALEANERERVVTLAQIEKEKSIEEEKKNIQEVIRDRVAIQKTVVEEEEKIKDTQALAEADRNKRVAVTAAEQAAEENLVQRIKAAEAAKQAAEFNAKRMLIEAEAEQQSAAQKAEAIKIMADAKASEFASTGLAEAQVMSAKADAREKQGDAEAHVTEVQSLAEAKGIEAKGLATAEAELKVGKARVEVDRERGMTEAQVMLEQATAKEKDGLAAVTVERERYTADAEGILKKAEAMKELDTVGKEHEEFKLKLDKDKQVEMAQIDVQKDIAMAQASVLSEALKNAKIDIVGGDQSFFDKITSSITTGKRVDRLIENSEVLEGIKDNFFHDFEGDTIMDKIRNLISSSGLTTEDAKNLTITALLTKMMVETNGDTKKSALRDLMSKVQNLGLGESTLEHLGLNPN</sequence>
<dbReference type="InterPro" id="IPR027705">
    <property type="entry name" value="Flotillin_fam"/>
</dbReference>
<dbReference type="AlphaFoldDB" id="A0A1I6YJN9"/>
<name>A0A1I6YJN9_9FLAO</name>
<dbReference type="EMBL" id="FPAS01000001">
    <property type="protein sequence ID" value="SFT50632.1"/>
    <property type="molecule type" value="Genomic_DNA"/>
</dbReference>
<comment type="subcellular location">
    <subcellularLocation>
        <location evidence="1">Endomembrane system</location>
    </subcellularLocation>
</comment>
<dbReference type="SUPFAM" id="SSF117892">
    <property type="entry name" value="Band 7/SPFH domain"/>
    <property type="match status" value="1"/>
</dbReference>
<evidence type="ECO:0000313" key="4">
    <source>
        <dbReference type="EMBL" id="SFT50632.1"/>
    </source>
</evidence>
<feature type="transmembrane region" description="Helical" evidence="3">
    <location>
        <begin position="12"/>
        <end position="31"/>
    </location>
</feature>
<gene>
    <name evidence="4" type="ORF">SAMN05216474_0948</name>
</gene>
<dbReference type="InterPro" id="IPR036013">
    <property type="entry name" value="Band_7/SPFH_dom_sf"/>
</dbReference>
<dbReference type="Gene3D" id="3.30.479.30">
    <property type="entry name" value="Band 7 domain"/>
    <property type="match status" value="1"/>
</dbReference>
<dbReference type="GO" id="GO:0012505">
    <property type="term" value="C:endomembrane system"/>
    <property type="evidence" value="ECO:0007669"/>
    <property type="project" value="UniProtKB-SubCell"/>
</dbReference>
<evidence type="ECO:0000256" key="3">
    <source>
        <dbReference type="SAM" id="Phobius"/>
    </source>
</evidence>
<feature type="coiled-coil region" evidence="2">
    <location>
        <begin position="343"/>
        <end position="416"/>
    </location>
</feature>